<dbReference type="PANTHER" id="PTHR32319:SF0">
    <property type="entry name" value="BACTERIAL HEMOLYSIN-LIKE PROTEIN"/>
    <property type="match status" value="1"/>
</dbReference>
<dbReference type="SUPFAM" id="SSF53335">
    <property type="entry name" value="S-adenosyl-L-methionine-dependent methyltransferases"/>
    <property type="match status" value="1"/>
</dbReference>
<dbReference type="SMART" id="SM00363">
    <property type="entry name" value="S4"/>
    <property type="match status" value="1"/>
</dbReference>
<keyword evidence="6" id="KW-1185">Reference proteome</keyword>
<dbReference type="NCBIfam" id="TIGR00478">
    <property type="entry name" value="tly"/>
    <property type="match status" value="1"/>
</dbReference>
<dbReference type="Pfam" id="PF01479">
    <property type="entry name" value="S4"/>
    <property type="match status" value="1"/>
</dbReference>
<evidence type="ECO:0000259" key="4">
    <source>
        <dbReference type="SMART" id="SM00363"/>
    </source>
</evidence>
<dbReference type="Proteomes" id="UP000076964">
    <property type="component" value="Unassembled WGS sequence"/>
</dbReference>
<evidence type="ECO:0000256" key="1">
    <source>
        <dbReference type="ARBA" id="ARBA00022884"/>
    </source>
</evidence>
<dbReference type="InterPro" id="IPR036986">
    <property type="entry name" value="S4_RNA-bd_sf"/>
</dbReference>
<dbReference type="PANTHER" id="PTHR32319">
    <property type="entry name" value="BACTERIAL HEMOLYSIN-LIKE PROTEIN"/>
    <property type="match status" value="1"/>
</dbReference>
<evidence type="ECO:0000256" key="2">
    <source>
        <dbReference type="ARBA" id="ARBA00029460"/>
    </source>
</evidence>
<dbReference type="AlphaFoldDB" id="A0A177E8L0"/>
<gene>
    <name evidence="5" type="ORF">TH606_02515</name>
</gene>
<dbReference type="Gene3D" id="3.10.290.10">
    <property type="entry name" value="RNA-binding S4 domain"/>
    <property type="match status" value="1"/>
</dbReference>
<dbReference type="InterPro" id="IPR002877">
    <property type="entry name" value="RNA_MeTrfase_FtsJ_dom"/>
</dbReference>
<dbReference type="InterPro" id="IPR047048">
    <property type="entry name" value="TlyA"/>
</dbReference>
<sequence length="247" mass="26831">MVSKERLDKLLVKRGLAESREKAQALIMAGQVYVNGKRLDKAGHKVPLEAEIEVKGKGLPFVSRGGLKLAHALKHFGLDVKGLICADIGASTGGFTDCLLQAGAQKVYAIDVGKGQLHYKLRQDPRVIVLEGVNARYLSEKDLPELVDLVTIDVSFISLTKILPAALRILKPGGKIIALIKPQFEVGREKVGKGGVVRNPALHQEVIKKIEEFSTKELSLKSLGVVESPILGPAGNKEFLIVLEKRH</sequence>
<dbReference type="GO" id="GO:0003723">
    <property type="term" value="F:RNA binding"/>
    <property type="evidence" value="ECO:0007669"/>
    <property type="project" value="UniProtKB-KW"/>
</dbReference>
<proteinExistence type="inferred from homology"/>
<comment type="caution">
    <text evidence="5">The sequence shown here is derived from an EMBL/GenBank/DDBJ whole genome shotgun (WGS) entry which is preliminary data.</text>
</comment>
<name>A0A177E8L0_9BACT</name>
<dbReference type="CDD" id="cd00165">
    <property type="entry name" value="S4"/>
    <property type="match status" value="1"/>
</dbReference>
<accession>A0A177E8L0</accession>
<dbReference type="EMBL" id="LSFI01000008">
    <property type="protein sequence ID" value="OAG28245.1"/>
    <property type="molecule type" value="Genomic_DNA"/>
</dbReference>
<keyword evidence="5" id="KW-0808">Transferase</keyword>
<comment type="similarity">
    <text evidence="2">Belongs to the TlyA family.</text>
</comment>
<dbReference type="GO" id="GO:0008168">
    <property type="term" value="F:methyltransferase activity"/>
    <property type="evidence" value="ECO:0007669"/>
    <property type="project" value="UniProtKB-KW"/>
</dbReference>
<evidence type="ECO:0000313" key="6">
    <source>
        <dbReference type="Proteomes" id="UP000076964"/>
    </source>
</evidence>
<dbReference type="GO" id="GO:0032259">
    <property type="term" value="P:methylation"/>
    <property type="evidence" value="ECO:0007669"/>
    <property type="project" value="UniProtKB-KW"/>
</dbReference>
<dbReference type="InterPro" id="IPR029063">
    <property type="entry name" value="SAM-dependent_MTases_sf"/>
</dbReference>
<feature type="domain" description="RNA-binding S4" evidence="4">
    <location>
        <begin position="5"/>
        <end position="67"/>
    </location>
</feature>
<keyword evidence="1 3" id="KW-0694">RNA-binding</keyword>
<dbReference type="Gene3D" id="3.40.50.150">
    <property type="entry name" value="Vaccinia Virus protein VP39"/>
    <property type="match status" value="1"/>
</dbReference>
<dbReference type="CDD" id="cd02440">
    <property type="entry name" value="AdoMet_MTases"/>
    <property type="match status" value="1"/>
</dbReference>
<dbReference type="PIRSF" id="PIRSF005578">
    <property type="entry name" value="TlyA"/>
    <property type="match status" value="1"/>
</dbReference>
<keyword evidence="5" id="KW-0489">Methyltransferase</keyword>
<evidence type="ECO:0000313" key="5">
    <source>
        <dbReference type="EMBL" id="OAG28245.1"/>
    </source>
</evidence>
<dbReference type="InterPro" id="IPR002942">
    <property type="entry name" value="S4_RNA-bd"/>
</dbReference>
<dbReference type="PROSITE" id="PS50889">
    <property type="entry name" value="S4"/>
    <property type="match status" value="1"/>
</dbReference>
<protein>
    <submittedName>
        <fullName evidence="5">rRNA methyltransferase</fullName>
    </submittedName>
</protein>
<reference evidence="5 6" key="1">
    <citation type="submission" date="2016-02" db="EMBL/GenBank/DDBJ databases">
        <title>Draft genome sequence of Thermodesulfatator sp. S606.</title>
        <authorList>
            <person name="Lai Q."/>
            <person name="Cao J."/>
            <person name="Dupont S."/>
            <person name="Shao Z."/>
            <person name="Jebbar M."/>
            <person name="Alain K."/>
        </authorList>
    </citation>
    <scope>NUCLEOTIDE SEQUENCE [LARGE SCALE GENOMIC DNA]</scope>
    <source>
        <strain evidence="5 6">S606</strain>
    </source>
</reference>
<dbReference type="SUPFAM" id="SSF55174">
    <property type="entry name" value="Alpha-L RNA-binding motif"/>
    <property type="match status" value="1"/>
</dbReference>
<dbReference type="STRING" id="1795632.TH606_02515"/>
<dbReference type="Pfam" id="PF01728">
    <property type="entry name" value="FtsJ"/>
    <property type="match status" value="1"/>
</dbReference>
<evidence type="ECO:0000256" key="3">
    <source>
        <dbReference type="PROSITE-ProRule" id="PRU00182"/>
    </source>
</evidence>
<dbReference type="InterPro" id="IPR004538">
    <property type="entry name" value="Hemolysin_A/TlyA"/>
</dbReference>
<organism evidence="5 6">
    <name type="scientific">Thermodesulfatator autotrophicus</name>
    <dbReference type="NCBI Taxonomy" id="1795632"/>
    <lineage>
        <taxon>Bacteria</taxon>
        <taxon>Pseudomonadati</taxon>
        <taxon>Thermodesulfobacteriota</taxon>
        <taxon>Thermodesulfobacteria</taxon>
        <taxon>Thermodesulfobacteriales</taxon>
        <taxon>Thermodesulfatatoraceae</taxon>
        <taxon>Thermodesulfatator</taxon>
    </lineage>
</organism>